<evidence type="ECO:0000259" key="1">
    <source>
        <dbReference type="Pfam" id="PF05685"/>
    </source>
</evidence>
<dbReference type="AlphaFoldDB" id="A0AAE3SKE2"/>
<keyword evidence="2" id="KW-0378">Hydrolase</keyword>
<dbReference type="InterPro" id="IPR011335">
    <property type="entry name" value="Restrct_endonuc-II-like"/>
</dbReference>
<dbReference type="Pfam" id="PF05685">
    <property type="entry name" value="Uma2"/>
    <property type="match status" value="1"/>
</dbReference>
<dbReference type="SUPFAM" id="SSF52980">
    <property type="entry name" value="Restriction endonuclease-like"/>
    <property type="match status" value="1"/>
</dbReference>
<keyword evidence="2" id="KW-0540">Nuclease</keyword>
<evidence type="ECO:0000313" key="2">
    <source>
        <dbReference type="EMBL" id="MCW3805405.1"/>
    </source>
</evidence>
<proteinExistence type="predicted"/>
<evidence type="ECO:0000313" key="3">
    <source>
        <dbReference type="Proteomes" id="UP001207408"/>
    </source>
</evidence>
<sequence>MITSLSQLDLNKKYSYAEYLTWQFQEHLELIRGRIFRMTPAPTRRHQKASFKLSLQIGNYLNNRSCEVYTAPFDVRFPKEGGDDNTYTVVQPDICVICDKSKLDDRGCVGAPDFIIEILSPTTGAKDATIKFDLYEEQGVREYWMVYPGEHLLDVFLLDDKGKYQFVKKYTQDDKVKVNVFEDLYVDMSEVFKD</sequence>
<dbReference type="InterPro" id="IPR012296">
    <property type="entry name" value="Nuclease_put_TT1808"/>
</dbReference>
<dbReference type="Proteomes" id="UP001207408">
    <property type="component" value="Unassembled WGS sequence"/>
</dbReference>
<dbReference type="PANTHER" id="PTHR36558">
    <property type="entry name" value="GLR1098 PROTEIN"/>
    <property type="match status" value="1"/>
</dbReference>
<name>A0AAE3SKE2_9BACT</name>
<reference evidence="2" key="1">
    <citation type="submission" date="2022-10" db="EMBL/GenBank/DDBJ databases">
        <authorList>
            <person name="Yu W.X."/>
        </authorList>
    </citation>
    <scope>NUCLEOTIDE SEQUENCE</scope>
    <source>
        <strain evidence="2">D04</strain>
    </source>
</reference>
<dbReference type="CDD" id="cd06260">
    <property type="entry name" value="DUF820-like"/>
    <property type="match status" value="1"/>
</dbReference>
<dbReference type="EMBL" id="JAPDPI010000011">
    <property type="protein sequence ID" value="MCW3805405.1"/>
    <property type="molecule type" value="Genomic_DNA"/>
</dbReference>
<protein>
    <submittedName>
        <fullName evidence="2">Uma2 family endonuclease</fullName>
    </submittedName>
</protein>
<dbReference type="Gene3D" id="3.90.1570.10">
    <property type="entry name" value="tt1808, chain A"/>
    <property type="match status" value="1"/>
</dbReference>
<gene>
    <name evidence="2" type="ORF">OM074_07180</name>
</gene>
<dbReference type="RefSeq" id="WP_301198776.1">
    <property type="nucleotide sequence ID" value="NZ_JAPDPI010000011.1"/>
</dbReference>
<dbReference type="PANTHER" id="PTHR36558:SF1">
    <property type="entry name" value="RESTRICTION ENDONUCLEASE DOMAIN-CONTAINING PROTEIN-RELATED"/>
    <property type="match status" value="1"/>
</dbReference>
<keyword evidence="2" id="KW-0255">Endonuclease</keyword>
<dbReference type="GO" id="GO:0004519">
    <property type="term" value="F:endonuclease activity"/>
    <property type="evidence" value="ECO:0007669"/>
    <property type="project" value="UniProtKB-KW"/>
</dbReference>
<organism evidence="2 3">
    <name type="scientific">Plebeiibacterium marinum</name>
    <dbReference type="NCBI Taxonomy" id="2992111"/>
    <lineage>
        <taxon>Bacteria</taxon>
        <taxon>Pseudomonadati</taxon>
        <taxon>Bacteroidota</taxon>
        <taxon>Bacteroidia</taxon>
        <taxon>Marinilabiliales</taxon>
        <taxon>Marinilabiliaceae</taxon>
        <taxon>Plebeiibacterium</taxon>
    </lineage>
</organism>
<feature type="domain" description="Putative restriction endonuclease" evidence="1">
    <location>
        <begin position="17"/>
        <end position="187"/>
    </location>
</feature>
<keyword evidence="3" id="KW-1185">Reference proteome</keyword>
<dbReference type="InterPro" id="IPR008538">
    <property type="entry name" value="Uma2"/>
</dbReference>
<comment type="caution">
    <text evidence="2">The sequence shown here is derived from an EMBL/GenBank/DDBJ whole genome shotgun (WGS) entry which is preliminary data.</text>
</comment>
<accession>A0AAE3SKE2</accession>